<dbReference type="RefSeq" id="WP_065965670.1">
    <property type="nucleotide sequence ID" value="NZ_ASQP01000043.1"/>
</dbReference>
<evidence type="ECO:0000256" key="2">
    <source>
        <dbReference type="SAM" id="Phobius"/>
    </source>
</evidence>
<dbReference type="Proteomes" id="UP000186168">
    <property type="component" value="Unassembled WGS sequence"/>
</dbReference>
<evidence type="ECO:0000256" key="1">
    <source>
        <dbReference type="SAM" id="MobiDB-lite"/>
    </source>
</evidence>
<evidence type="ECO:0008006" key="5">
    <source>
        <dbReference type="Google" id="ProtNLM"/>
    </source>
</evidence>
<protein>
    <recommendedName>
        <fullName evidence="5">Sugar kinase</fullName>
    </recommendedName>
</protein>
<feature type="compositionally biased region" description="Low complexity" evidence="1">
    <location>
        <begin position="7"/>
        <end position="16"/>
    </location>
</feature>
<dbReference type="STRING" id="67365.GCA_001704635_00728"/>
<keyword evidence="2" id="KW-0472">Membrane</keyword>
<organism evidence="3 4">
    <name type="scientific">Streptomyces sparsogenes DSM 40356</name>
    <dbReference type="NCBI Taxonomy" id="1331668"/>
    <lineage>
        <taxon>Bacteria</taxon>
        <taxon>Bacillati</taxon>
        <taxon>Actinomycetota</taxon>
        <taxon>Actinomycetes</taxon>
        <taxon>Kitasatosporales</taxon>
        <taxon>Streptomycetaceae</taxon>
        <taxon>Streptomyces</taxon>
    </lineage>
</organism>
<proteinExistence type="predicted"/>
<feature type="region of interest" description="Disordered" evidence="1">
    <location>
        <begin position="1"/>
        <end position="32"/>
    </location>
</feature>
<comment type="caution">
    <text evidence="3">The sequence shown here is derived from an EMBL/GenBank/DDBJ whole genome shotgun (WGS) entry which is preliminary data.</text>
</comment>
<dbReference type="GeneID" id="96745911"/>
<gene>
    <name evidence="3" type="ORF">SPAR_02631</name>
</gene>
<evidence type="ECO:0000313" key="4">
    <source>
        <dbReference type="Proteomes" id="UP000186168"/>
    </source>
</evidence>
<feature type="transmembrane region" description="Helical" evidence="2">
    <location>
        <begin position="39"/>
        <end position="58"/>
    </location>
</feature>
<keyword evidence="2" id="KW-0812">Transmembrane</keyword>
<evidence type="ECO:0000313" key="3">
    <source>
        <dbReference type="EMBL" id="OMI41113.1"/>
    </source>
</evidence>
<keyword evidence="2" id="KW-1133">Transmembrane helix</keyword>
<accession>A0A1R1SS79</accession>
<dbReference type="AlphaFoldDB" id="A0A1R1SS79"/>
<reference evidence="3 4" key="1">
    <citation type="submission" date="2013-05" db="EMBL/GenBank/DDBJ databases">
        <title>Genome sequence of Streptomyces sparsogenes DSM 40356.</title>
        <authorList>
            <person name="Coyne S."/>
            <person name="Seebeck F.P."/>
        </authorList>
    </citation>
    <scope>NUCLEOTIDE SEQUENCE [LARGE SCALE GENOMIC DNA]</scope>
    <source>
        <strain evidence="3 4">DSM 40356</strain>
    </source>
</reference>
<name>A0A1R1SS79_9ACTN</name>
<sequence>MTAADQRPGTGSPPGRGTDRATEPPTPPAGRRPRRWLKALAVFLLITIPAGYLVISALQSRDSGEDKQENASATGLTAGWPSKVQRRIYDVPIPGYSDDVAYYETNAWKSSSLYVQFVTSVQGLDRFLVNVGTDRAALKNGEITIDADEAEKVGWRLGGDEDWAGTVFTQKQPQPELEITVDFDNRRHPKVYVVSTVTP</sequence>
<keyword evidence="4" id="KW-1185">Reference proteome</keyword>
<dbReference type="EMBL" id="ASQP01000043">
    <property type="protein sequence ID" value="OMI41113.1"/>
    <property type="molecule type" value="Genomic_DNA"/>
</dbReference>